<dbReference type="InterPro" id="IPR006170">
    <property type="entry name" value="PBP/GOBP"/>
</dbReference>
<proteinExistence type="predicted"/>
<dbReference type="InterPro" id="IPR036728">
    <property type="entry name" value="PBP_GOBP_sf"/>
</dbReference>
<name>A0A6A4KI55_APOLU</name>
<dbReference type="EMBL" id="WIXP02000002">
    <property type="protein sequence ID" value="KAF6214163.1"/>
    <property type="molecule type" value="Genomic_DNA"/>
</dbReference>
<protein>
    <submittedName>
        <fullName evidence="2">Uncharacterized protein</fullName>
    </submittedName>
</protein>
<dbReference type="Pfam" id="PF01395">
    <property type="entry name" value="PBP_GOBP"/>
    <property type="match status" value="1"/>
</dbReference>
<dbReference type="SUPFAM" id="SSF47565">
    <property type="entry name" value="Insect pheromone/odorant-binding proteins"/>
    <property type="match status" value="1"/>
</dbReference>
<reference evidence="2" key="1">
    <citation type="journal article" date="2021" name="Mol. Ecol. Resour.">
        <title>Apolygus lucorum genome provides insights into omnivorousness and mesophyll feeding.</title>
        <authorList>
            <person name="Liu Y."/>
            <person name="Liu H."/>
            <person name="Wang H."/>
            <person name="Huang T."/>
            <person name="Liu B."/>
            <person name="Yang B."/>
            <person name="Yin L."/>
            <person name="Li B."/>
            <person name="Zhang Y."/>
            <person name="Zhang S."/>
            <person name="Jiang F."/>
            <person name="Zhang X."/>
            <person name="Ren Y."/>
            <person name="Wang B."/>
            <person name="Wang S."/>
            <person name="Lu Y."/>
            <person name="Wu K."/>
            <person name="Fan W."/>
            <person name="Wang G."/>
        </authorList>
    </citation>
    <scope>NUCLEOTIDE SEQUENCE</scope>
    <source>
        <strain evidence="2">12Hb</strain>
    </source>
</reference>
<dbReference type="AlphaFoldDB" id="A0A6A4KI55"/>
<feature type="compositionally biased region" description="Basic residues" evidence="1">
    <location>
        <begin position="317"/>
        <end position="342"/>
    </location>
</feature>
<sequence>MKLLSLIESLKVITFVDSMVAESTKVTEKNASAKTTTERPLSKVDYSTVFGFIVPHVMLCFEYVGFQRPEDVLTFFDRFPDLISTRQEKCFLRCVLRRTKVFKDPLGYKWSWIHAIKFLHSFGFTAGNQEADIKSAVFFCMRKKPRITSKYGCKNAYNFFICLRNHGIAFSWLSSEFIAQRLDYKRRFPLAQPIVEDMDSIKWNFGDMDKNIMDKEFGGIVDFNPEHEKFDVGNNVSSLINDSFLYDNNADSAGDGRKVPIKSQKGQIEKPGTQNKGSQPTLVDPNQPPLMDFKNFPTGDYYKDYQLRDLEFEVTKKKKTKKKKTDKNKKKRMKPRRTHKRRWTVDSVTAPLKRMSRNNPYLGLSL</sequence>
<evidence type="ECO:0000313" key="3">
    <source>
        <dbReference type="Proteomes" id="UP000466442"/>
    </source>
</evidence>
<organism evidence="2 3">
    <name type="scientific">Apolygus lucorum</name>
    <name type="common">Small green plant bug</name>
    <name type="synonym">Lygocoris lucorum</name>
    <dbReference type="NCBI Taxonomy" id="248454"/>
    <lineage>
        <taxon>Eukaryota</taxon>
        <taxon>Metazoa</taxon>
        <taxon>Ecdysozoa</taxon>
        <taxon>Arthropoda</taxon>
        <taxon>Hexapoda</taxon>
        <taxon>Insecta</taxon>
        <taxon>Pterygota</taxon>
        <taxon>Neoptera</taxon>
        <taxon>Paraneoptera</taxon>
        <taxon>Hemiptera</taxon>
        <taxon>Heteroptera</taxon>
        <taxon>Panheteroptera</taxon>
        <taxon>Cimicomorpha</taxon>
        <taxon>Miridae</taxon>
        <taxon>Mirini</taxon>
        <taxon>Apolygus</taxon>
    </lineage>
</organism>
<dbReference type="Gene3D" id="1.10.238.20">
    <property type="entry name" value="Pheromone/general odorant binding protein domain"/>
    <property type="match status" value="1"/>
</dbReference>
<dbReference type="GO" id="GO:0005549">
    <property type="term" value="F:odorant binding"/>
    <property type="evidence" value="ECO:0007669"/>
    <property type="project" value="InterPro"/>
</dbReference>
<dbReference type="CDD" id="cd23992">
    <property type="entry name" value="PBP_GOBP"/>
    <property type="match status" value="1"/>
</dbReference>
<feature type="region of interest" description="Disordered" evidence="1">
    <location>
        <begin position="255"/>
        <end position="289"/>
    </location>
</feature>
<comment type="caution">
    <text evidence="2">The sequence shown here is derived from an EMBL/GenBank/DDBJ whole genome shotgun (WGS) entry which is preliminary data.</text>
</comment>
<feature type="region of interest" description="Disordered" evidence="1">
    <location>
        <begin position="317"/>
        <end position="366"/>
    </location>
</feature>
<accession>A0A6A4KI55</accession>
<evidence type="ECO:0000313" key="2">
    <source>
        <dbReference type="EMBL" id="KAF6214163.1"/>
    </source>
</evidence>
<evidence type="ECO:0000256" key="1">
    <source>
        <dbReference type="SAM" id="MobiDB-lite"/>
    </source>
</evidence>
<dbReference type="Proteomes" id="UP000466442">
    <property type="component" value="Unassembled WGS sequence"/>
</dbReference>
<feature type="compositionally biased region" description="Polar residues" evidence="1">
    <location>
        <begin position="272"/>
        <end position="281"/>
    </location>
</feature>
<keyword evidence="3" id="KW-1185">Reference proteome</keyword>
<gene>
    <name evidence="2" type="ORF">GE061_008902</name>
</gene>